<proteinExistence type="predicted"/>
<keyword evidence="3" id="KW-1185">Reference proteome</keyword>
<gene>
    <name evidence="1" type="ORF">HINF_LOCUS49338</name>
    <name evidence="2" type="ORF">HINF_LOCUS72385</name>
</gene>
<evidence type="ECO:0000313" key="1">
    <source>
        <dbReference type="EMBL" id="CAI9961693.1"/>
    </source>
</evidence>
<dbReference type="EMBL" id="CAXDID020000573">
    <property type="protein sequence ID" value="CAL6103898.1"/>
    <property type="molecule type" value="Genomic_DNA"/>
</dbReference>
<reference evidence="1" key="1">
    <citation type="submission" date="2023-06" db="EMBL/GenBank/DDBJ databases">
        <authorList>
            <person name="Kurt Z."/>
        </authorList>
    </citation>
    <scope>NUCLEOTIDE SEQUENCE</scope>
</reference>
<name>A0AA86VB22_9EUKA</name>
<sequence length="238" mass="28527">MSANDQRKLLSLSQMIFNTIHSTCIVYTDSELVFNIMMLSNSQYSQFWNLLSEFSEFEEHRLINDFMYLSQNVFVFNGHIQHEPQSKFKRSVLKRSAPKQEQFKQFFTENLKQVLSSVFKNYNFNQMTRVELCTFIKEQEIEKNKTVWKQLRERIPDKNPKQIRDYYNKTFQKALFTQQLTNYDKANIQALNRIWAQETPAFIAKKFLQISEEDGYFQSNIIIYIANLRNNEKKAQSE</sequence>
<evidence type="ECO:0000313" key="2">
    <source>
        <dbReference type="EMBL" id="CAL6103898.1"/>
    </source>
</evidence>
<organism evidence="1">
    <name type="scientific">Hexamita inflata</name>
    <dbReference type="NCBI Taxonomy" id="28002"/>
    <lineage>
        <taxon>Eukaryota</taxon>
        <taxon>Metamonada</taxon>
        <taxon>Diplomonadida</taxon>
        <taxon>Hexamitidae</taxon>
        <taxon>Hexamitinae</taxon>
        <taxon>Hexamita</taxon>
    </lineage>
</organism>
<dbReference type="AlphaFoldDB" id="A0AA86VB22"/>
<protein>
    <submittedName>
        <fullName evidence="2">Hypothetical_protein</fullName>
    </submittedName>
</protein>
<dbReference type="EMBL" id="CATOUU010000943">
    <property type="protein sequence ID" value="CAI9961693.1"/>
    <property type="molecule type" value="Genomic_DNA"/>
</dbReference>
<comment type="caution">
    <text evidence="1">The sequence shown here is derived from an EMBL/GenBank/DDBJ whole genome shotgun (WGS) entry which is preliminary data.</text>
</comment>
<evidence type="ECO:0000313" key="3">
    <source>
        <dbReference type="Proteomes" id="UP001642409"/>
    </source>
</evidence>
<dbReference type="Proteomes" id="UP001642409">
    <property type="component" value="Unassembled WGS sequence"/>
</dbReference>
<reference evidence="2 3" key="2">
    <citation type="submission" date="2024-07" db="EMBL/GenBank/DDBJ databases">
        <authorList>
            <person name="Akdeniz Z."/>
        </authorList>
    </citation>
    <scope>NUCLEOTIDE SEQUENCE [LARGE SCALE GENOMIC DNA]</scope>
</reference>
<accession>A0AA86VB22</accession>